<evidence type="ECO:0000313" key="6">
    <source>
        <dbReference type="Proteomes" id="UP001642360"/>
    </source>
</evidence>
<reference evidence="5 6" key="1">
    <citation type="submission" date="2024-02" db="EMBL/GenBank/DDBJ databases">
        <authorList>
            <person name="Vignale AGUSTIN F."/>
            <person name="Sosa J E."/>
            <person name="Modenutti C."/>
        </authorList>
    </citation>
    <scope>NUCLEOTIDE SEQUENCE [LARGE SCALE GENOMIC DNA]</scope>
</reference>
<dbReference type="GO" id="GO:0005634">
    <property type="term" value="C:nucleus"/>
    <property type="evidence" value="ECO:0007669"/>
    <property type="project" value="UniProtKB-SubCell"/>
</dbReference>
<dbReference type="Pfam" id="PF16589">
    <property type="entry name" value="BRCT_2"/>
    <property type="match status" value="1"/>
</dbReference>
<evidence type="ECO:0000256" key="2">
    <source>
        <dbReference type="ARBA" id="ARBA00022763"/>
    </source>
</evidence>
<dbReference type="PROSITE" id="PS50172">
    <property type="entry name" value="BRCT"/>
    <property type="match status" value="2"/>
</dbReference>
<dbReference type="Gene3D" id="3.40.630.30">
    <property type="match status" value="1"/>
</dbReference>
<dbReference type="SUPFAM" id="SSF52113">
    <property type="entry name" value="BRCT domain"/>
    <property type="match status" value="2"/>
</dbReference>
<dbReference type="Gene3D" id="3.40.50.10190">
    <property type="entry name" value="BRCT domain"/>
    <property type="match status" value="2"/>
</dbReference>
<feature type="domain" description="BRCT" evidence="4">
    <location>
        <begin position="809"/>
        <end position="893"/>
    </location>
</feature>
<dbReference type="InterPro" id="IPR051579">
    <property type="entry name" value="DDR_Transcriptional_Reg"/>
</dbReference>
<evidence type="ECO:0000256" key="3">
    <source>
        <dbReference type="ARBA" id="ARBA00023242"/>
    </source>
</evidence>
<dbReference type="GO" id="GO:0006974">
    <property type="term" value="P:DNA damage response"/>
    <property type="evidence" value="ECO:0007669"/>
    <property type="project" value="UniProtKB-KW"/>
</dbReference>
<dbReference type="SUPFAM" id="SSF81383">
    <property type="entry name" value="F-box domain"/>
    <property type="match status" value="1"/>
</dbReference>
<dbReference type="InterPro" id="IPR036420">
    <property type="entry name" value="BRCT_dom_sf"/>
</dbReference>
<name>A0ABC8SBN0_9AQUA</name>
<dbReference type="InterPro" id="IPR016181">
    <property type="entry name" value="Acyl_CoA_acyltransferase"/>
</dbReference>
<dbReference type="Proteomes" id="UP001642360">
    <property type="component" value="Unassembled WGS sequence"/>
</dbReference>
<accession>A0ABC8SBN0</accession>
<evidence type="ECO:0000256" key="1">
    <source>
        <dbReference type="ARBA" id="ARBA00004123"/>
    </source>
</evidence>
<comment type="subcellular location">
    <subcellularLocation>
        <location evidence="1">Nucleus</location>
    </subcellularLocation>
</comment>
<protein>
    <recommendedName>
        <fullName evidence="4">BRCT domain-containing protein</fullName>
    </recommendedName>
</protein>
<organism evidence="5 6">
    <name type="scientific">Ilex paraguariensis</name>
    <name type="common">yerba mate</name>
    <dbReference type="NCBI Taxonomy" id="185542"/>
    <lineage>
        <taxon>Eukaryota</taxon>
        <taxon>Viridiplantae</taxon>
        <taxon>Streptophyta</taxon>
        <taxon>Embryophyta</taxon>
        <taxon>Tracheophyta</taxon>
        <taxon>Spermatophyta</taxon>
        <taxon>Magnoliopsida</taxon>
        <taxon>eudicotyledons</taxon>
        <taxon>Gunneridae</taxon>
        <taxon>Pentapetalae</taxon>
        <taxon>asterids</taxon>
        <taxon>campanulids</taxon>
        <taxon>Aquifoliales</taxon>
        <taxon>Aquifoliaceae</taxon>
        <taxon>Ilex</taxon>
    </lineage>
</organism>
<dbReference type="CDD" id="cd18432">
    <property type="entry name" value="BRCT_PAXIP1_rpt6_like"/>
    <property type="match status" value="1"/>
</dbReference>
<dbReference type="InterPro" id="IPR001810">
    <property type="entry name" value="F-box_dom"/>
</dbReference>
<evidence type="ECO:0000259" key="4">
    <source>
        <dbReference type="PROSITE" id="PS50172"/>
    </source>
</evidence>
<dbReference type="Pfam" id="PF12937">
    <property type="entry name" value="F-box-like"/>
    <property type="match status" value="1"/>
</dbReference>
<evidence type="ECO:0000313" key="5">
    <source>
        <dbReference type="EMBL" id="CAK9153536.1"/>
    </source>
</evidence>
<gene>
    <name evidence="5" type="ORF">ILEXP_LOCUS21804</name>
</gene>
<dbReference type="PANTHER" id="PTHR23196">
    <property type="entry name" value="PAX TRANSCRIPTION ACTIVATION DOMAIN INTERACTING PROTEIN"/>
    <property type="match status" value="1"/>
</dbReference>
<feature type="domain" description="BRCT" evidence="4">
    <location>
        <begin position="707"/>
        <end position="786"/>
    </location>
</feature>
<dbReference type="Gene3D" id="1.20.1280.50">
    <property type="match status" value="1"/>
</dbReference>
<dbReference type="SUPFAM" id="SSF55729">
    <property type="entry name" value="Acyl-CoA N-acyltransferases (Nat)"/>
    <property type="match status" value="1"/>
</dbReference>
<dbReference type="Pfam" id="PF00533">
    <property type="entry name" value="BRCT"/>
    <property type="match status" value="1"/>
</dbReference>
<keyword evidence="3" id="KW-0539">Nucleus</keyword>
<dbReference type="AlphaFoldDB" id="A0ABC8SBN0"/>
<dbReference type="SMART" id="SM00292">
    <property type="entry name" value="BRCT"/>
    <property type="match status" value="2"/>
</dbReference>
<comment type="caution">
    <text evidence="5">The sequence shown here is derived from an EMBL/GenBank/DDBJ whole genome shotgun (WGS) entry which is preliminary data.</text>
</comment>
<dbReference type="EMBL" id="CAUOFW020002404">
    <property type="protein sequence ID" value="CAK9153536.1"/>
    <property type="molecule type" value="Genomic_DNA"/>
</dbReference>
<dbReference type="PANTHER" id="PTHR23196:SF8">
    <property type="entry name" value="N-ACETYLTRANSFERASE"/>
    <property type="match status" value="1"/>
</dbReference>
<keyword evidence="2" id="KW-0227">DNA damage</keyword>
<dbReference type="InterPro" id="IPR036047">
    <property type="entry name" value="F-box-like_dom_sf"/>
</dbReference>
<sequence>MSKSPSKCSPPWLVLGLVSNHLDPKTLAMASCVCKSWSVSMSSDHLWQRICSTHYPSLSNLRAANPAVSYRRIYALGCMSVKRRLRKAPKPRLSLDNLVFAVDVRNAGNTPIFAVLKFGGELDIDPSGVFRFHIDVKKESLLVFDGLSNLRLSWNVVLKGFQGAFSMMDCEGRGTCVPGTEGWFSEELPSPGCCSGGGAASGLVADLRLWLRATGEKMVVEKVSVGVLSMVSWRYVRVDDALRYLQHFLLPCAMAPKKTSSPPSPIPIGNCQVVVEAKNFTYQSEQNSLQITLSKTTKIKISVEENKQKVECTDLRHYEFEKSGDCCFVLVSPKDEDEQTKSLLKEILKMYRKELPAMNYAANTGKESMFLERCVSNGKYCTLLLRSKSEEGPGEVISAITYQIIPADTQIAEVPLAAVSSVSQHKGIGHLLYMELRRRLQSVGVRTIFCWGDKESEGFWLKQGFVSIGEVDTKGRARRLPIKADVRRALCFPGGSTLMVSHLNKETSAYPAEPLNLSFPVKPNEKYSTSANLQKQGLGCVAESHDPTAAHMTAISENSQSEELAKGCQVLVPLEGCGCSNWANNLELSIAGAEDDVKQCSSSALGTKKRVWEASYTSLKSKKVKGCHLIDCQLDKRNSLSVSDGRNDCSFDGSFLARNKSLMDITPRDPLSITYLEKNAEKHKAVDITSEDHARTELLLHKDYYRVMLMNIADNAKKSNLTKIIEDLGGAVTCDGSLSTHVVTGKVRITLNFCTALCSGAWIISPKWLKESFRKRRFVAEAPYILEDKEYELKYRTELKDVIRKTFYHRQALFKGYDICLAAHVHPPVSTLSAIARSAGGNVICGLDKVHETSKTIFVACEEDMEEALSAVKKGIWTFSSDWFMTCVMRQELDLEAPQFAEFL</sequence>
<dbReference type="InterPro" id="IPR001357">
    <property type="entry name" value="BRCT_dom"/>
</dbReference>
<proteinExistence type="predicted"/>
<keyword evidence="6" id="KW-1185">Reference proteome</keyword>